<evidence type="ECO:0000256" key="1">
    <source>
        <dbReference type="SAM" id="Phobius"/>
    </source>
</evidence>
<dbReference type="InterPro" id="IPR036779">
    <property type="entry name" value="LysM_dom_sf"/>
</dbReference>
<keyword evidence="1" id="KW-0472">Membrane</keyword>
<feature type="domain" description="LysM" evidence="2">
    <location>
        <begin position="124"/>
        <end position="168"/>
    </location>
</feature>
<gene>
    <name evidence="3" type="ORF">CkaCkLH20_13137</name>
</gene>
<dbReference type="RefSeq" id="XP_038738829.1">
    <property type="nucleotide sequence ID" value="XM_038895848.1"/>
</dbReference>
<evidence type="ECO:0000259" key="2">
    <source>
        <dbReference type="PROSITE" id="PS51782"/>
    </source>
</evidence>
<evidence type="ECO:0000313" key="4">
    <source>
        <dbReference type="Proteomes" id="UP000781932"/>
    </source>
</evidence>
<keyword evidence="1" id="KW-1133">Transmembrane helix</keyword>
<dbReference type="InterPro" id="IPR018392">
    <property type="entry name" value="LysM"/>
</dbReference>
<evidence type="ECO:0000313" key="3">
    <source>
        <dbReference type="EMBL" id="KAF9869368.1"/>
    </source>
</evidence>
<dbReference type="SUPFAM" id="SSF54106">
    <property type="entry name" value="LysM domain"/>
    <property type="match status" value="1"/>
</dbReference>
<dbReference type="EMBL" id="JAATWM020000074">
    <property type="protein sequence ID" value="KAF9869368.1"/>
    <property type="molecule type" value="Genomic_DNA"/>
</dbReference>
<dbReference type="Proteomes" id="UP000781932">
    <property type="component" value="Unassembled WGS sequence"/>
</dbReference>
<dbReference type="CDD" id="cd00118">
    <property type="entry name" value="LysM"/>
    <property type="match status" value="1"/>
</dbReference>
<feature type="transmembrane region" description="Helical" evidence="1">
    <location>
        <begin position="90"/>
        <end position="109"/>
    </location>
</feature>
<dbReference type="SMART" id="SM00257">
    <property type="entry name" value="LysM"/>
    <property type="match status" value="1"/>
</dbReference>
<reference evidence="3" key="2">
    <citation type="submission" date="2020-11" db="EMBL/GenBank/DDBJ databases">
        <title>Whole genome sequencing of Colletotrichum sp.</title>
        <authorList>
            <person name="Li H."/>
        </authorList>
    </citation>
    <scope>NUCLEOTIDE SEQUENCE</scope>
    <source>
        <strain evidence="3">CkLH20</strain>
    </source>
</reference>
<dbReference type="AlphaFoldDB" id="A0A9P6LDP6"/>
<dbReference type="GeneID" id="62168922"/>
<dbReference type="PROSITE" id="PS51782">
    <property type="entry name" value="LYSM"/>
    <property type="match status" value="1"/>
</dbReference>
<reference evidence="3" key="1">
    <citation type="submission" date="2020-03" db="EMBL/GenBank/DDBJ databases">
        <authorList>
            <person name="He L."/>
        </authorList>
    </citation>
    <scope>NUCLEOTIDE SEQUENCE</scope>
    <source>
        <strain evidence="3">CkLH20</strain>
    </source>
</reference>
<organism evidence="3 4">
    <name type="scientific">Colletotrichum karsti</name>
    <dbReference type="NCBI Taxonomy" id="1095194"/>
    <lineage>
        <taxon>Eukaryota</taxon>
        <taxon>Fungi</taxon>
        <taxon>Dikarya</taxon>
        <taxon>Ascomycota</taxon>
        <taxon>Pezizomycotina</taxon>
        <taxon>Sordariomycetes</taxon>
        <taxon>Hypocreomycetidae</taxon>
        <taxon>Glomerellales</taxon>
        <taxon>Glomerellaceae</taxon>
        <taxon>Colletotrichum</taxon>
        <taxon>Colletotrichum boninense species complex</taxon>
    </lineage>
</organism>
<accession>A0A9P6LDP6</accession>
<keyword evidence="4" id="KW-1185">Reference proteome</keyword>
<sequence>MSRFSRYDADDERLPEGMQRVGYDADTQTYTYRDSDGSYWEGAPGNEFGHLMQVSSGGGGGSSAPAMESAPRRVLWEEERRNWRQGWQPLLNFFLIIGLFLMLLTWWLYRTPTEELAQCDEQAVPYKIHKGDTCWAIAEEHKMSVEDLVKANDGLNCDKLRIGGSIYIIMAPRIPAARSTETLCYGVATVGAFLPIYLMLPGAEQRLAMQTTKWAPRWERNVSYFTPAAERGIKRVEPPVSRMVKRIDDRLPLERMAKGIDRRIKNGIERFNNTK</sequence>
<dbReference type="Pfam" id="PF01476">
    <property type="entry name" value="LysM"/>
    <property type="match status" value="1"/>
</dbReference>
<proteinExistence type="predicted"/>
<name>A0A9P6LDP6_9PEZI</name>
<comment type="caution">
    <text evidence="3">The sequence shown here is derived from an EMBL/GenBank/DDBJ whole genome shotgun (WGS) entry which is preliminary data.</text>
</comment>
<dbReference type="OrthoDB" id="2107166at2759"/>
<keyword evidence="1" id="KW-0812">Transmembrane</keyword>
<protein>
    <submittedName>
        <fullName evidence="3">LysM domain-containing protein</fullName>
    </submittedName>
</protein>
<dbReference type="Gene3D" id="3.10.350.10">
    <property type="entry name" value="LysM domain"/>
    <property type="match status" value="1"/>
</dbReference>